<dbReference type="Proteomes" id="UP000287033">
    <property type="component" value="Unassembled WGS sequence"/>
</dbReference>
<keyword evidence="1" id="KW-0175">Coiled coil</keyword>
<proteinExistence type="predicted"/>
<dbReference type="FunFam" id="2.20.70.10:FF:000034">
    <property type="entry name" value="syntaxin-binding protein 4 isoform X1"/>
    <property type="match status" value="1"/>
</dbReference>
<dbReference type="InterPro" id="IPR001202">
    <property type="entry name" value="WW_dom"/>
</dbReference>
<dbReference type="AlphaFoldDB" id="A0A401RGE3"/>
<feature type="domain" description="WW" evidence="3">
    <location>
        <begin position="281"/>
        <end position="314"/>
    </location>
</feature>
<dbReference type="GO" id="GO:0006915">
    <property type="term" value="P:apoptotic process"/>
    <property type="evidence" value="ECO:0007669"/>
    <property type="project" value="InterPro"/>
</dbReference>
<dbReference type="InterPro" id="IPR030030">
    <property type="entry name" value="Sav"/>
</dbReference>
<dbReference type="Pfam" id="PF00397">
    <property type="entry name" value="WW"/>
    <property type="match status" value="1"/>
</dbReference>
<dbReference type="GO" id="GO:0005829">
    <property type="term" value="C:cytosol"/>
    <property type="evidence" value="ECO:0007669"/>
    <property type="project" value="TreeGrafter"/>
</dbReference>
<dbReference type="OMA" id="MADYKIC"/>
<dbReference type="GO" id="GO:0060090">
    <property type="term" value="F:molecular adaptor activity"/>
    <property type="evidence" value="ECO:0007669"/>
    <property type="project" value="InterPro"/>
</dbReference>
<dbReference type="OrthoDB" id="6022242at2759"/>
<dbReference type="InterPro" id="IPR036020">
    <property type="entry name" value="WW_dom_sf"/>
</dbReference>
<name>A0A401RGE3_CHIPU</name>
<feature type="region of interest" description="Disordered" evidence="2">
    <location>
        <begin position="66"/>
        <end position="85"/>
    </location>
</feature>
<dbReference type="STRING" id="137246.A0A401RGE3"/>
<dbReference type="PROSITE" id="PS01159">
    <property type="entry name" value="WW_DOMAIN_1"/>
    <property type="match status" value="1"/>
</dbReference>
<reference evidence="4 5" key="1">
    <citation type="journal article" date="2018" name="Nat. Ecol. Evol.">
        <title>Shark genomes provide insights into elasmobranch evolution and the origin of vertebrates.</title>
        <authorList>
            <person name="Hara Y"/>
            <person name="Yamaguchi K"/>
            <person name="Onimaru K"/>
            <person name="Kadota M"/>
            <person name="Koyanagi M"/>
            <person name="Keeley SD"/>
            <person name="Tatsumi K"/>
            <person name="Tanaka K"/>
            <person name="Motone F"/>
            <person name="Kageyama Y"/>
            <person name="Nozu R"/>
            <person name="Adachi N"/>
            <person name="Nishimura O"/>
            <person name="Nakagawa R"/>
            <person name="Tanegashima C"/>
            <person name="Kiyatake I"/>
            <person name="Matsumoto R"/>
            <person name="Murakumo K"/>
            <person name="Nishida K"/>
            <person name="Terakita A"/>
            <person name="Kuratani S"/>
            <person name="Sato K"/>
            <person name="Hyodo S Kuraku.S."/>
        </authorList>
    </citation>
    <scope>NUCLEOTIDE SEQUENCE [LARGE SCALE GENOMIC DNA]</scope>
</reference>
<organism evidence="4 5">
    <name type="scientific">Chiloscyllium punctatum</name>
    <name type="common">Brownbanded bambooshark</name>
    <name type="synonym">Hemiscyllium punctatum</name>
    <dbReference type="NCBI Taxonomy" id="137246"/>
    <lineage>
        <taxon>Eukaryota</taxon>
        <taxon>Metazoa</taxon>
        <taxon>Chordata</taxon>
        <taxon>Craniata</taxon>
        <taxon>Vertebrata</taxon>
        <taxon>Chondrichthyes</taxon>
        <taxon>Elasmobranchii</taxon>
        <taxon>Galeomorphii</taxon>
        <taxon>Galeoidea</taxon>
        <taxon>Orectolobiformes</taxon>
        <taxon>Hemiscylliidae</taxon>
        <taxon>Chiloscyllium</taxon>
    </lineage>
</organism>
<dbReference type="GO" id="GO:0035329">
    <property type="term" value="P:hippo signaling"/>
    <property type="evidence" value="ECO:0007669"/>
    <property type="project" value="InterPro"/>
</dbReference>
<evidence type="ECO:0000256" key="2">
    <source>
        <dbReference type="SAM" id="MobiDB-lite"/>
    </source>
</evidence>
<evidence type="ECO:0000313" key="4">
    <source>
        <dbReference type="EMBL" id="GCC17223.1"/>
    </source>
</evidence>
<accession>A0A401RGE3</accession>
<protein>
    <recommendedName>
        <fullName evidence="3">WW domain-containing protein</fullName>
    </recommendedName>
</protein>
<sequence length="338" mass="37632">ALGYLGIEPTEEQQQSLRQQLQVDSKGTVAYGDFVQAARDLFRLQLGETTPGAGASMFASSEEATLTETTHSTQITSSSSVDTEDLERVTQERNEALKELKKVKDEMVESEKSRKQLTDELQKVKQEAKSAVEECRALRNRIQLAEAAHRQAQGMEMDYEEVVQLLEAEITELKAQLADQQGQTKARHRVTPCYCSNTMVIEHVLDMFVFTHPCKVVHEVLAESPAALTHASGIGVRRFSGPPSSQNLLDRLGRNVPRTLPSLSTDAKELVKSVRAIIEADCLPYGWEEAYTADGIKYFINHVTQMTSWIHPVTSTLSLPCVERSSNNEPQGPPEFRS</sequence>
<evidence type="ECO:0000313" key="5">
    <source>
        <dbReference type="Proteomes" id="UP000287033"/>
    </source>
</evidence>
<gene>
    <name evidence="4" type="ORF">chiPu_0020509</name>
</gene>
<dbReference type="SUPFAM" id="SSF51045">
    <property type="entry name" value="WW domain"/>
    <property type="match status" value="1"/>
</dbReference>
<feature type="coiled-coil region" evidence="1">
    <location>
        <begin position="86"/>
        <end position="183"/>
    </location>
</feature>
<dbReference type="PROSITE" id="PS50020">
    <property type="entry name" value="WW_DOMAIN_2"/>
    <property type="match status" value="1"/>
</dbReference>
<dbReference type="SMART" id="SM00456">
    <property type="entry name" value="WW"/>
    <property type="match status" value="1"/>
</dbReference>
<dbReference type="SUPFAM" id="SSF103657">
    <property type="entry name" value="BAR/IMD domain-like"/>
    <property type="match status" value="1"/>
</dbReference>
<dbReference type="Gene3D" id="2.20.70.10">
    <property type="match status" value="1"/>
</dbReference>
<evidence type="ECO:0000256" key="1">
    <source>
        <dbReference type="SAM" id="Coils"/>
    </source>
</evidence>
<feature type="non-terminal residue" evidence="4">
    <location>
        <position position="1"/>
    </location>
</feature>
<keyword evidence="5" id="KW-1185">Reference proteome</keyword>
<dbReference type="PANTHER" id="PTHR47522:SF2">
    <property type="entry name" value="PROTEIN SALVADOR HOMOLOG 1"/>
    <property type="match status" value="1"/>
</dbReference>
<dbReference type="InterPro" id="IPR027267">
    <property type="entry name" value="AH/BAR_dom_sf"/>
</dbReference>
<evidence type="ECO:0000259" key="3">
    <source>
        <dbReference type="PROSITE" id="PS50020"/>
    </source>
</evidence>
<dbReference type="CDD" id="cd00201">
    <property type="entry name" value="WW"/>
    <property type="match status" value="1"/>
</dbReference>
<comment type="caution">
    <text evidence="4">The sequence shown here is derived from an EMBL/GenBank/DDBJ whole genome shotgun (WGS) entry which is preliminary data.</text>
</comment>
<dbReference type="GO" id="GO:0043065">
    <property type="term" value="P:positive regulation of apoptotic process"/>
    <property type="evidence" value="ECO:0007669"/>
    <property type="project" value="TreeGrafter"/>
</dbReference>
<dbReference type="GO" id="GO:0008285">
    <property type="term" value="P:negative regulation of cell population proliferation"/>
    <property type="evidence" value="ECO:0007669"/>
    <property type="project" value="TreeGrafter"/>
</dbReference>
<dbReference type="PANTHER" id="PTHR47522">
    <property type="entry name" value="SALVADOR FAMILY WW DOMAIN-CONTAINING PROTEIN 1"/>
    <property type="match status" value="1"/>
</dbReference>
<feature type="compositionally biased region" description="Low complexity" evidence="2">
    <location>
        <begin position="66"/>
        <end position="81"/>
    </location>
</feature>
<dbReference type="EMBL" id="BEZZ01002666">
    <property type="protein sequence ID" value="GCC17223.1"/>
    <property type="molecule type" value="Genomic_DNA"/>
</dbReference>